<dbReference type="EMBL" id="QMWO01000009">
    <property type="protein sequence ID" value="RLG70318.1"/>
    <property type="molecule type" value="Genomic_DNA"/>
</dbReference>
<evidence type="ECO:0000313" key="3">
    <source>
        <dbReference type="Proteomes" id="UP000277633"/>
    </source>
</evidence>
<gene>
    <name evidence="2" type="ORF">DRO07_00460</name>
</gene>
<feature type="coiled-coil region" evidence="1">
    <location>
        <begin position="285"/>
        <end position="312"/>
    </location>
</feature>
<protein>
    <recommendedName>
        <fullName evidence="4">Fibronectin-binding domain-containing protein</fullName>
    </recommendedName>
</protein>
<organism evidence="2 3">
    <name type="scientific">Candidatus Iainarchaeum sp</name>
    <dbReference type="NCBI Taxonomy" id="3101447"/>
    <lineage>
        <taxon>Archaea</taxon>
        <taxon>Candidatus Iainarchaeota</taxon>
        <taxon>Candidatus Iainarchaeia</taxon>
        <taxon>Candidatus Iainarchaeales</taxon>
        <taxon>Candidatus Iainarchaeaceae</taxon>
        <taxon>Candidatus Iainarchaeum</taxon>
    </lineage>
</organism>
<dbReference type="InterPro" id="IPR051608">
    <property type="entry name" value="RQC_Subunit_NEMF"/>
</dbReference>
<dbReference type="InterPro" id="IPR010979">
    <property type="entry name" value="Ribosomal_uS13-like_H2TH"/>
</dbReference>
<dbReference type="GO" id="GO:0072344">
    <property type="term" value="P:rescue of stalled ribosome"/>
    <property type="evidence" value="ECO:0007669"/>
    <property type="project" value="TreeGrafter"/>
</dbReference>
<proteinExistence type="predicted"/>
<comment type="caution">
    <text evidence="2">The sequence shown here is derived from an EMBL/GenBank/DDBJ whole genome shotgun (WGS) entry which is preliminary data.</text>
</comment>
<reference evidence="2 3" key="1">
    <citation type="submission" date="2018-06" db="EMBL/GenBank/DDBJ databases">
        <title>Extensive metabolic versatility and redundancy in microbially diverse, dynamic hydrothermal sediments.</title>
        <authorList>
            <person name="Dombrowski N."/>
            <person name="Teske A."/>
            <person name="Baker B.J."/>
        </authorList>
    </citation>
    <scope>NUCLEOTIDE SEQUENCE [LARGE SCALE GENOMIC DNA]</scope>
    <source>
        <strain evidence="2">B9_G13</strain>
    </source>
</reference>
<dbReference type="AlphaFoldDB" id="A0A497JHN7"/>
<dbReference type="Gene3D" id="1.10.8.50">
    <property type="match status" value="1"/>
</dbReference>
<dbReference type="Proteomes" id="UP000277633">
    <property type="component" value="Unassembled WGS sequence"/>
</dbReference>
<dbReference type="GO" id="GO:1990112">
    <property type="term" value="C:RQC complex"/>
    <property type="evidence" value="ECO:0007669"/>
    <property type="project" value="TreeGrafter"/>
</dbReference>
<dbReference type="SUPFAM" id="SSF46946">
    <property type="entry name" value="S13-like H2TH domain"/>
    <property type="match status" value="1"/>
</dbReference>
<accession>A0A497JHN7</accession>
<dbReference type="Pfam" id="PF05833">
    <property type="entry name" value="NFACT_N"/>
    <property type="match status" value="1"/>
</dbReference>
<keyword evidence="1" id="KW-0175">Coiled coil</keyword>
<dbReference type="PANTHER" id="PTHR15239:SF6">
    <property type="entry name" value="RIBOSOME QUALITY CONTROL COMPLEX SUBUNIT NEMF"/>
    <property type="match status" value="1"/>
</dbReference>
<name>A0A497JHN7_9ARCH</name>
<dbReference type="PANTHER" id="PTHR15239">
    <property type="entry name" value="NUCLEAR EXPORT MEDIATOR FACTOR NEMF"/>
    <property type="match status" value="1"/>
</dbReference>
<sequence length="372" mass="43017">MALKLEIPSITFAYLLQELKELENSLVTKVQELENNWIRFRLLTKTGQRDLVFTNNAFFCLQYSMHAKQQSSGFGGFLNKHLKMKKLLAIKQLNFERVFFFEFSEHTLVAELFSKGNLILLDDKRNIMMPKRAEQWSSRTIKRGLPYKEPPLMENPAELSFEKFCKLMRAELKIVPALVKLAGIAPVIAEEACFLTKIQPSEQASKLSKEQLKSLYSTTKSFYTKISLERESPVLIEHKGKQILVPFKLKSFSDKELRTFKSVNEALNELLVLQTASKGESTKQIAELEHSLAKQKQTLEKTLEAASELKKKGELIYIHFNDISAALKFAKRELLQRKDREVVMYNVPFGRVMLKEIDFKKKKARVEIKESK</sequence>
<dbReference type="Gene3D" id="2.30.310.10">
    <property type="entry name" value="ibrinogen binding protein from staphylococcus aureus domain"/>
    <property type="match status" value="1"/>
</dbReference>
<evidence type="ECO:0000256" key="1">
    <source>
        <dbReference type="SAM" id="Coils"/>
    </source>
</evidence>
<dbReference type="GO" id="GO:0043023">
    <property type="term" value="F:ribosomal large subunit binding"/>
    <property type="evidence" value="ECO:0007669"/>
    <property type="project" value="TreeGrafter"/>
</dbReference>
<evidence type="ECO:0008006" key="4">
    <source>
        <dbReference type="Google" id="ProtNLM"/>
    </source>
</evidence>
<dbReference type="GO" id="GO:0000049">
    <property type="term" value="F:tRNA binding"/>
    <property type="evidence" value="ECO:0007669"/>
    <property type="project" value="TreeGrafter"/>
</dbReference>
<evidence type="ECO:0000313" key="2">
    <source>
        <dbReference type="EMBL" id="RLG70318.1"/>
    </source>
</evidence>